<evidence type="ECO:0000313" key="2">
    <source>
        <dbReference type="Proteomes" id="UP000586042"/>
    </source>
</evidence>
<accession>A0A7Y6M2L6</accession>
<sequence>MPVSSAVRDRCRTLLGQQEQILYVFPALSIGPPGAANFLIVVTDKAISVLATRMLRTDRPVSVHAAFPRHTRLGPIMQAPRPVIELGSMAFEVDEEYAAVVAAADAEIFAPETLPPDPLPDL</sequence>
<proteinExistence type="predicted"/>
<dbReference type="RefSeq" id="WP_175588768.1">
    <property type="nucleotide sequence ID" value="NZ_JABWGN010000003.1"/>
</dbReference>
<dbReference type="AlphaFoldDB" id="A0A7Y6M2L6"/>
<organism evidence="1 2">
    <name type="scientific">Nonomuraea montanisoli</name>
    <dbReference type="NCBI Taxonomy" id="2741721"/>
    <lineage>
        <taxon>Bacteria</taxon>
        <taxon>Bacillati</taxon>
        <taxon>Actinomycetota</taxon>
        <taxon>Actinomycetes</taxon>
        <taxon>Streptosporangiales</taxon>
        <taxon>Streptosporangiaceae</taxon>
        <taxon>Nonomuraea</taxon>
    </lineage>
</organism>
<keyword evidence="2" id="KW-1185">Reference proteome</keyword>
<protein>
    <submittedName>
        <fullName evidence="1">Uncharacterized protein</fullName>
    </submittedName>
</protein>
<comment type="caution">
    <text evidence="1">The sequence shown here is derived from an EMBL/GenBank/DDBJ whole genome shotgun (WGS) entry which is preliminary data.</text>
</comment>
<dbReference type="EMBL" id="JABWGN010000003">
    <property type="protein sequence ID" value="NUW31294.1"/>
    <property type="molecule type" value="Genomic_DNA"/>
</dbReference>
<evidence type="ECO:0000313" key="1">
    <source>
        <dbReference type="EMBL" id="NUW31294.1"/>
    </source>
</evidence>
<reference evidence="1 2" key="1">
    <citation type="submission" date="2020-06" db="EMBL/GenBank/DDBJ databases">
        <title>Nonomuraea sp. SMC257, a novel actinomycete isolated from soil.</title>
        <authorList>
            <person name="Chanama M."/>
        </authorList>
    </citation>
    <scope>NUCLEOTIDE SEQUENCE [LARGE SCALE GENOMIC DNA]</scope>
    <source>
        <strain evidence="1 2">SMC257</strain>
    </source>
</reference>
<name>A0A7Y6M2L6_9ACTN</name>
<gene>
    <name evidence="1" type="ORF">HTZ77_07640</name>
</gene>
<dbReference type="Proteomes" id="UP000586042">
    <property type="component" value="Unassembled WGS sequence"/>
</dbReference>